<dbReference type="InterPro" id="IPR019734">
    <property type="entry name" value="TPR_rpt"/>
</dbReference>
<dbReference type="SUPFAM" id="SSF48452">
    <property type="entry name" value="TPR-like"/>
    <property type="match status" value="1"/>
</dbReference>
<evidence type="ECO:0000313" key="3">
    <source>
        <dbReference type="EMBL" id="JAC67581.1"/>
    </source>
</evidence>
<evidence type="ECO:0000256" key="2">
    <source>
        <dbReference type="SAM" id="MobiDB-lite"/>
    </source>
</evidence>
<proteinExistence type="predicted"/>
<feature type="region of interest" description="Disordered" evidence="2">
    <location>
        <begin position="54"/>
        <end position="75"/>
    </location>
</feature>
<dbReference type="EMBL" id="GBEZ01018906">
    <property type="protein sequence ID" value="JAC67581.1"/>
    <property type="molecule type" value="Transcribed_RNA"/>
</dbReference>
<sequence length="483" mass="52724">MTRHQRLSEDPKGWQFVQKPLGCEQNVCAGRRRPVACPALAWCHVFPRQLRCSSDQTETPCSRGTPEGPGAPSDPPWMLFTTEAARELSLTPAKFLTTAAEALSVGGVKATNDQHGLWARLLPRGRLRTAGKDVNPHRTQQLQQETLEMIAQGTSAVASATASLKRTIAPDGEDGWQSWGWQLAAGQEGAARETARLHGQRQARELLDRGMRLEAQLDIHAARQCYEEALQLRPGNAELLGRLSKTWTDSCYLPGFPPEETAGVNRRALELAMQAVDAAPRDAIGHIAACVSMGRLALCSDNRTKVRLAHDARLEARRALDCEPSNDIAHHLMGRWHYEMAGVNCVVRGLVRMMYGTALQPGSHREAAEWFERAVELRPDRLIHHVELGRCMLQLGCLERSRSLLTGSLSMEIEDINAYLTQREAKALLHQVDRRLAAAAAGGADGGDSTRPRDGGPDRSRVGSPPPPPPAALPPGAALGCMP</sequence>
<keyword evidence="1" id="KW-0802">TPR repeat</keyword>
<feature type="region of interest" description="Disordered" evidence="2">
    <location>
        <begin position="439"/>
        <end position="483"/>
    </location>
</feature>
<evidence type="ECO:0000256" key="1">
    <source>
        <dbReference type="PROSITE-ProRule" id="PRU00339"/>
    </source>
</evidence>
<feature type="repeat" description="TPR" evidence="1">
    <location>
        <begin position="203"/>
        <end position="236"/>
    </location>
</feature>
<name>A0A061SL93_9CHLO</name>
<organism evidence="4">
    <name type="scientific">Tetraselmis sp. GSL018</name>
    <dbReference type="NCBI Taxonomy" id="582737"/>
    <lineage>
        <taxon>Eukaryota</taxon>
        <taxon>Viridiplantae</taxon>
        <taxon>Chlorophyta</taxon>
        <taxon>core chlorophytes</taxon>
        <taxon>Chlorodendrophyceae</taxon>
        <taxon>Chlorodendrales</taxon>
        <taxon>Chlorodendraceae</taxon>
        <taxon>Tetraselmis</taxon>
    </lineage>
</organism>
<dbReference type="AlphaFoldDB" id="A0A061SL93"/>
<dbReference type="PROSITE" id="PS50005">
    <property type="entry name" value="TPR"/>
    <property type="match status" value="1"/>
</dbReference>
<feature type="compositionally biased region" description="Basic and acidic residues" evidence="2">
    <location>
        <begin position="448"/>
        <end position="461"/>
    </location>
</feature>
<feature type="compositionally biased region" description="Low complexity" evidence="2">
    <location>
        <begin position="474"/>
        <end position="483"/>
    </location>
</feature>
<feature type="compositionally biased region" description="Pro residues" evidence="2">
    <location>
        <begin position="464"/>
        <end position="473"/>
    </location>
</feature>
<gene>
    <name evidence="3" type="ORF">TSPGSL018_10772</name>
    <name evidence="4" type="ORF">TSPGSL018_2914</name>
</gene>
<accession>A0A061SL93</accession>
<dbReference type="Gene3D" id="1.25.40.10">
    <property type="entry name" value="Tetratricopeptide repeat domain"/>
    <property type="match status" value="2"/>
</dbReference>
<protein>
    <submittedName>
        <fullName evidence="4">Uncharacterized protein</fullName>
    </submittedName>
</protein>
<dbReference type="InterPro" id="IPR011990">
    <property type="entry name" value="TPR-like_helical_dom_sf"/>
</dbReference>
<reference evidence="4" key="1">
    <citation type="submission" date="2014-05" db="EMBL/GenBank/DDBJ databases">
        <title>The transcriptome of the halophilic microalga Tetraselmis sp. GSL018 isolated from the Great Salt Lake, Utah.</title>
        <authorList>
            <person name="Jinkerson R.E."/>
            <person name="D'Adamo S."/>
            <person name="Posewitz M.C."/>
        </authorList>
    </citation>
    <scope>NUCLEOTIDE SEQUENCE</scope>
    <source>
        <strain evidence="4">GSL018</strain>
    </source>
</reference>
<dbReference type="EMBL" id="GBEZ01001349">
    <property type="protein sequence ID" value="JAC83615.1"/>
    <property type="molecule type" value="Transcribed_RNA"/>
</dbReference>
<evidence type="ECO:0000313" key="4">
    <source>
        <dbReference type="EMBL" id="JAC83615.1"/>
    </source>
</evidence>